<dbReference type="EMBL" id="JAINUF010000019">
    <property type="protein sequence ID" value="KAJ8336834.1"/>
    <property type="molecule type" value="Genomic_DNA"/>
</dbReference>
<comment type="subcellular location">
    <subcellularLocation>
        <location evidence="1">Cell junction</location>
        <location evidence="1">Focal adhesion</location>
    </subcellularLocation>
</comment>
<dbReference type="InterPro" id="IPR051484">
    <property type="entry name" value="Tensin_PTEN_phosphatase"/>
</dbReference>
<evidence type="ECO:0000313" key="11">
    <source>
        <dbReference type="EMBL" id="KAJ8336834.1"/>
    </source>
</evidence>
<dbReference type="Gene3D" id="2.30.29.30">
    <property type="entry name" value="Pleckstrin-homology domain (PH domain)/Phosphotyrosine-binding domain (PTB)"/>
    <property type="match status" value="1"/>
</dbReference>
<gene>
    <name evidence="11" type="ORF">SKAU_G00380540</name>
</gene>
<evidence type="ECO:0000256" key="2">
    <source>
        <dbReference type="ARBA" id="ARBA00007881"/>
    </source>
</evidence>
<keyword evidence="6" id="KW-0965">Cell junction</keyword>
<evidence type="ECO:0000256" key="6">
    <source>
        <dbReference type="ARBA" id="ARBA00022949"/>
    </source>
</evidence>
<dbReference type="GO" id="GO:0004721">
    <property type="term" value="F:phosphoprotein phosphatase activity"/>
    <property type="evidence" value="ECO:0007669"/>
    <property type="project" value="UniProtKB-KW"/>
</dbReference>
<feature type="region of interest" description="Disordered" evidence="9">
    <location>
        <begin position="1"/>
        <end position="28"/>
    </location>
</feature>
<feature type="region of interest" description="Disordered" evidence="9">
    <location>
        <begin position="64"/>
        <end position="89"/>
    </location>
</feature>
<dbReference type="SMART" id="SM00252">
    <property type="entry name" value="SH2"/>
    <property type="match status" value="1"/>
</dbReference>
<dbReference type="FunFam" id="2.30.29.30:FF:000039">
    <property type="entry name" value="Tensin 1"/>
    <property type="match status" value="1"/>
</dbReference>
<dbReference type="InterPro" id="IPR036860">
    <property type="entry name" value="SH2_dom_sf"/>
</dbReference>
<dbReference type="InterPro" id="IPR011993">
    <property type="entry name" value="PH-like_dom_sf"/>
</dbReference>
<dbReference type="Pfam" id="PF08416">
    <property type="entry name" value="PTB"/>
    <property type="match status" value="1"/>
</dbReference>
<feature type="compositionally biased region" description="Polar residues" evidence="9">
    <location>
        <begin position="389"/>
        <end position="400"/>
    </location>
</feature>
<keyword evidence="3" id="KW-0597">Phosphoprotein</keyword>
<reference evidence="11" key="1">
    <citation type="journal article" date="2023" name="Science">
        <title>Genome structures resolve the early diversification of teleost fishes.</title>
        <authorList>
            <person name="Parey E."/>
            <person name="Louis A."/>
            <person name="Montfort J."/>
            <person name="Bouchez O."/>
            <person name="Roques C."/>
            <person name="Iampietro C."/>
            <person name="Lluch J."/>
            <person name="Castinel A."/>
            <person name="Donnadieu C."/>
            <person name="Desvignes T."/>
            <person name="Floi Bucao C."/>
            <person name="Jouanno E."/>
            <person name="Wen M."/>
            <person name="Mejri S."/>
            <person name="Dirks R."/>
            <person name="Jansen H."/>
            <person name="Henkel C."/>
            <person name="Chen W.J."/>
            <person name="Zahm M."/>
            <person name="Cabau C."/>
            <person name="Klopp C."/>
            <person name="Thompson A.W."/>
            <person name="Robinson-Rechavi M."/>
            <person name="Braasch I."/>
            <person name="Lecointre G."/>
            <person name="Bobe J."/>
            <person name="Postlethwait J.H."/>
            <person name="Berthelot C."/>
            <person name="Roest Crollius H."/>
            <person name="Guiguen Y."/>
        </authorList>
    </citation>
    <scope>NUCLEOTIDE SEQUENCE</scope>
    <source>
        <strain evidence="11">WJC10195</strain>
    </source>
</reference>
<dbReference type="SUPFAM" id="SSF55550">
    <property type="entry name" value="SH2 domain"/>
    <property type="match status" value="1"/>
</dbReference>
<name>A0A9Q1EDL6_SYNKA</name>
<proteinExistence type="inferred from homology"/>
<feature type="compositionally biased region" description="Low complexity" evidence="9">
    <location>
        <begin position="446"/>
        <end position="461"/>
    </location>
</feature>
<feature type="compositionally biased region" description="Polar residues" evidence="9">
    <location>
        <begin position="407"/>
        <end position="417"/>
    </location>
</feature>
<evidence type="ECO:0000259" key="10">
    <source>
        <dbReference type="PROSITE" id="PS50001"/>
    </source>
</evidence>
<keyword evidence="4" id="KW-0378">Hydrolase</keyword>
<dbReference type="Pfam" id="PF00017">
    <property type="entry name" value="SH2"/>
    <property type="match status" value="1"/>
</dbReference>
<feature type="compositionally biased region" description="Polar residues" evidence="9">
    <location>
        <begin position="368"/>
        <end position="377"/>
    </location>
</feature>
<dbReference type="OrthoDB" id="6273691at2759"/>
<dbReference type="InterPro" id="IPR035012">
    <property type="entry name" value="Tensin-like_SH2"/>
</dbReference>
<dbReference type="AlphaFoldDB" id="A0A9Q1EDL6"/>
<dbReference type="InterPro" id="IPR006020">
    <property type="entry name" value="PTB/PI_dom"/>
</dbReference>
<dbReference type="SMART" id="SM00462">
    <property type="entry name" value="PTB"/>
    <property type="match status" value="1"/>
</dbReference>
<evidence type="ECO:0000256" key="3">
    <source>
        <dbReference type="ARBA" id="ARBA00022553"/>
    </source>
</evidence>
<dbReference type="InterPro" id="IPR013625">
    <property type="entry name" value="PTB"/>
</dbReference>
<dbReference type="GO" id="GO:0005925">
    <property type="term" value="C:focal adhesion"/>
    <property type="evidence" value="ECO:0007669"/>
    <property type="project" value="UniProtKB-SubCell"/>
</dbReference>
<dbReference type="PROSITE" id="PS50001">
    <property type="entry name" value="SH2"/>
    <property type="match status" value="1"/>
</dbReference>
<evidence type="ECO:0000256" key="4">
    <source>
        <dbReference type="ARBA" id="ARBA00022801"/>
    </source>
</evidence>
<keyword evidence="12" id="KW-1185">Reference proteome</keyword>
<evidence type="ECO:0000313" key="12">
    <source>
        <dbReference type="Proteomes" id="UP001152622"/>
    </source>
</evidence>
<keyword evidence="5" id="KW-0904">Protein phosphatase</keyword>
<feature type="compositionally biased region" description="Basic and acidic residues" evidence="9">
    <location>
        <begin position="465"/>
        <end position="477"/>
    </location>
</feature>
<feature type="domain" description="SH2" evidence="10">
    <location>
        <begin position="539"/>
        <end position="649"/>
    </location>
</feature>
<comment type="caution">
    <text evidence="11">The sequence shown here is derived from an EMBL/GenBank/DDBJ whole genome shotgun (WGS) entry which is preliminary data.</text>
</comment>
<dbReference type="CDD" id="cd01213">
    <property type="entry name" value="PTB_tensin"/>
    <property type="match status" value="1"/>
</dbReference>
<feature type="region of interest" description="Disordered" evidence="9">
    <location>
        <begin position="368"/>
        <end position="516"/>
    </location>
</feature>
<evidence type="ECO:0000256" key="8">
    <source>
        <dbReference type="PROSITE-ProRule" id="PRU00191"/>
    </source>
</evidence>
<keyword evidence="7 8" id="KW-0727">SH2 domain</keyword>
<accession>A0A9Q1EDL6</accession>
<dbReference type="PANTHER" id="PTHR45734:SF5">
    <property type="entry name" value="TENSIN-3"/>
    <property type="match status" value="1"/>
</dbReference>
<dbReference type="InterPro" id="IPR000980">
    <property type="entry name" value="SH2"/>
</dbReference>
<evidence type="ECO:0000256" key="5">
    <source>
        <dbReference type="ARBA" id="ARBA00022912"/>
    </source>
</evidence>
<protein>
    <recommendedName>
        <fullName evidence="10">SH2 domain-containing protein</fullName>
    </recommendedName>
</protein>
<sequence length="812" mass="88352">MNGEGPPSCGERETDILDDEDGHPAHDLHSVGQYRHDVLLRGPTQGQPQLPAVGRFREPWRGTSATFPFPFPSPRRWTQKAGREDYGRGKRDFVSRGAAIPIIRVTQPPPSSRRGTRHRPGFASSRWWRPSSTPIWPQRVTYEPGRRPPVPEVTARGNSREEEFAAITVDIDQSIDQLNQLIKDLDPTFVPLSSHSNSVKKADGNHVTRSAEHHGNGLTNRPIESNGTVLRNTFQPAVPPNDVRADRPQALSHQGNDVTGCPGFRPPGWGVAQDFLNSPVYTPDLPPCQQGGILFRNNSVGYRRQGEELDSRVAAGSDVVPSTPAFPVSPPTPYARDMSEFLHASGAYRTEQESRNCAENIGHFPMTSGNVNPTSCQRPAGAVSPSGPLPQTGSFSSGQSWPEGGCRTSQDSRLSPPQSHPIPLRDSSPGGAQRGGWYGFEDRDGPSPSSSAPGQGLLLLGPPLPEKRRVSEGDRSLRSASPCHSGFSSPHSGSASSLPFPNALPEPSTHARNTPSPILDLLDGKQATVKFVQDTSKFWYKPDISRDLAIAVLKDKEPGSFIVRDSHSFRGAYGLAMKVATPPSSALQQSKKGGDLSNELVRHFLIECTPKGVRLKGCPNEPYFGSLTALVCQHSITPLALPCKLIIPNTDPEDLRETPPLSVSNSAAELLKQGAACNVWFLGSMEMESLTGHQAIQKATSMTLEMDPPPTSTVVHFKVSAQGITLTDNQRKLFFRRHYAVGTVIFCALDPQERKWMRNSICSAKIFGFVARKSGSAMENVCHLFAEHDAEQPASAIVNFVSRVMIGSHKSK</sequence>
<feature type="region of interest" description="Disordered" evidence="9">
    <location>
        <begin position="105"/>
        <end position="158"/>
    </location>
</feature>
<dbReference type="InterPro" id="IPR033929">
    <property type="entry name" value="Tensin_PTB"/>
</dbReference>
<evidence type="ECO:0000256" key="1">
    <source>
        <dbReference type="ARBA" id="ARBA00004246"/>
    </source>
</evidence>
<organism evidence="11 12">
    <name type="scientific">Synaphobranchus kaupii</name>
    <name type="common">Kaup's arrowtooth eel</name>
    <dbReference type="NCBI Taxonomy" id="118154"/>
    <lineage>
        <taxon>Eukaryota</taxon>
        <taxon>Metazoa</taxon>
        <taxon>Chordata</taxon>
        <taxon>Craniata</taxon>
        <taxon>Vertebrata</taxon>
        <taxon>Euteleostomi</taxon>
        <taxon>Actinopterygii</taxon>
        <taxon>Neopterygii</taxon>
        <taxon>Teleostei</taxon>
        <taxon>Anguilliformes</taxon>
        <taxon>Synaphobranchidae</taxon>
        <taxon>Synaphobranchus</taxon>
    </lineage>
</organism>
<dbReference type="SUPFAM" id="SSF50729">
    <property type="entry name" value="PH domain-like"/>
    <property type="match status" value="1"/>
</dbReference>
<feature type="compositionally biased region" description="Low complexity" evidence="9">
    <location>
        <begin position="481"/>
        <end position="497"/>
    </location>
</feature>
<dbReference type="Gene3D" id="3.30.505.10">
    <property type="entry name" value="SH2 domain"/>
    <property type="match status" value="1"/>
</dbReference>
<dbReference type="CDD" id="cd09927">
    <property type="entry name" value="SH2_Tensin_like"/>
    <property type="match status" value="1"/>
</dbReference>
<evidence type="ECO:0000256" key="9">
    <source>
        <dbReference type="SAM" id="MobiDB-lite"/>
    </source>
</evidence>
<evidence type="ECO:0000256" key="7">
    <source>
        <dbReference type="ARBA" id="ARBA00022999"/>
    </source>
</evidence>
<dbReference type="PANTHER" id="PTHR45734">
    <property type="entry name" value="TENSIN"/>
    <property type="match status" value="1"/>
</dbReference>
<dbReference type="Proteomes" id="UP001152622">
    <property type="component" value="Chromosome 19"/>
</dbReference>
<comment type="similarity">
    <text evidence="2">Belongs to the PTEN phosphatase protein family.</text>
</comment>
<dbReference type="FunFam" id="3.30.505.10:FF:000002">
    <property type="entry name" value="Tensin 1"/>
    <property type="match status" value="1"/>
</dbReference>